<comment type="caution">
    <text evidence="5">The sequence shown here is derived from an EMBL/GenBank/DDBJ whole genome shotgun (WGS) entry which is preliminary data.</text>
</comment>
<proteinExistence type="predicted"/>
<evidence type="ECO:0000313" key="6">
    <source>
        <dbReference type="Proteomes" id="UP001232750"/>
    </source>
</evidence>
<dbReference type="EMBL" id="JASJEU010000020">
    <property type="protein sequence ID" value="MDJ1651152.1"/>
    <property type="molecule type" value="Genomic_DNA"/>
</dbReference>
<organism evidence="5 6">
    <name type="scientific">Gordonibacter faecis</name>
    <dbReference type="NCBI Taxonomy" id="3047475"/>
    <lineage>
        <taxon>Bacteria</taxon>
        <taxon>Bacillati</taxon>
        <taxon>Actinomycetota</taxon>
        <taxon>Coriobacteriia</taxon>
        <taxon>Eggerthellales</taxon>
        <taxon>Eggerthellaceae</taxon>
        <taxon>Gordonibacter</taxon>
    </lineage>
</organism>
<reference evidence="5 6" key="1">
    <citation type="submission" date="2023-05" db="EMBL/GenBank/DDBJ databases">
        <title>Gordonibacter KGMB12511T sp. nov., isolated from faeces of healthy Korean.</title>
        <authorList>
            <person name="Kim H.S."/>
            <person name="Kim J.-S."/>
            <person name="Suh M.K."/>
            <person name="Eom M.K."/>
            <person name="Do H.E."/>
            <person name="Lee J.-S."/>
        </authorList>
    </citation>
    <scope>NUCLEOTIDE SEQUENCE [LARGE SCALE GENOMIC DNA]</scope>
    <source>
        <strain evidence="5 6">KGMB12511</strain>
    </source>
</reference>
<accession>A0ABT7DPJ6</accession>
<dbReference type="InterPro" id="IPR001173">
    <property type="entry name" value="Glyco_trans_2-like"/>
</dbReference>
<dbReference type="CDD" id="cd00761">
    <property type="entry name" value="Glyco_tranf_GTA_type"/>
    <property type="match status" value="2"/>
</dbReference>
<feature type="domain" description="Glycosyltransferase 2-like" evidence="4">
    <location>
        <begin position="342"/>
        <end position="443"/>
    </location>
</feature>
<dbReference type="Pfam" id="PF00535">
    <property type="entry name" value="Glycos_transf_2"/>
    <property type="match status" value="2"/>
</dbReference>
<feature type="coiled-coil region" evidence="3">
    <location>
        <begin position="647"/>
        <end position="674"/>
    </location>
</feature>
<dbReference type="EC" id="2.4.-.-" evidence="5"/>
<keyword evidence="2 5" id="KW-0808">Transferase</keyword>
<evidence type="ECO:0000256" key="1">
    <source>
        <dbReference type="ARBA" id="ARBA00022676"/>
    </source>
</evidence>
<gene>
    <name evidence="5" type="ORF">QNJ86_10100</name>
</gene>
<dbReference type="SUPFAM" id="SSF53448">
    <property type="entry name" value="Nucleotide-diphospho-sugar transferases"/>
    <property type="match status" value="2"/>
</dbReference>
<dbReference type="PANTHER" id="PTHR22916:SF51">
    <property type="entry name" value="GLYCOSYLTRANSFERASE EPSH-RELATED"/>
    <property type="match status" value="1"/>
</dbReference>
<keyword evidence="3" id="KW-0175">Coiled coil</keyword>
<feature type="domain" description="Glycosyltransferase 2-like" evidence="4">
    <location>
        <begin position="16"/>
        <end position="128"/>
    </location>
</feature>
<keyword evidence="1 5" id="KW-0328">Glycosyltransferase</keyword>
<sequence length="706" mass="79371">MAETTDQTQQSAPSVTVIVPVYNTERYLEACLDSILGQTLADIEVLCIDDGSSDGSGARLDDYASRDARVRVIHQENAGVSHARNVGLDNARGDYILFVDSDDFIEPNTCEKLVNVARREKADIVVFGGETFPSVAWIDRCFDTHDISYKSEGVRALFQETGSFPLMCNKLYARPLLDIHQLRFNEELKLGEDNAFQFCTFPYASCVAFCSDRFYHYRCEREGSAIDTFYADRTRKVNLHFKIVQYVVGEWERRGFLRGHQGELLTWAGNFLFDDVQFMSFDDRVQFAEAFENFLAEHELVDACGDVDEIAGRALGFIRSARAVAQEEPVITVVASAVGAGSIDEGFVSVANQFEQRVELLCVDDGLDERMSAALRTCAQDDARARVISAEAGEDAASLYARAVAEARGAYVLFANLNDRYDPNALQLMHERAAETGADVVTIRDGFHNLRTQDMCRDLKMLSDPTGTGQADERETFAPGEVPERLFTFSSLSARNKLFRREHLLAHPVAPADVKSVAGALLGASSICPINGYLLEMQPHTHLVPERAARVAAALVESYRALKEDLVSAGQFERLEKSFVNSVLTSFFGWMDSLRAKEAVLAFGPFAVQALREVVELEKYDRGWFYEARDYERALLLLEQPADQYLREENFRRIDELQRRIRALEQDNARQRAEIDEFYGSVSYRVGRTVTFLPRKAVDVLRKVRG</sequence>
<dbReference type="RefSeq" id="WP_283832497.1">
    <property type="nucleotide sequence ID" value="NZ_JASJEU010000020.1"/>
</dbReference>
<dbReference type="PANTHER" id="PTHR22916">
    <property type="entry name" value="GLYCOSYLTRANSFERASE"/>
    <property type="match status" value="1"/>
</dbReference>
<dbReference type="GO" id="GO:0016757">
    <property type="term" value="F:glycosyltransferase activity"/>
    <property type="evidence" value="ECO:0007669"/>
    <property type="project" value="UniProtKB-KW"/>
</dbReference>
<dbReference type="Proteomes" id="UP001232750">
    <property type="component" value="Unassembled WGS sequence"/>
</dbReference>
<protein>
    <submittedName>
        <fullName evidence="5">Glycosyltransferase</fullName>
        <ecNumber evidence="5">2.4.-.-</ecNumber>
    </submittedName>
</protein>
<dbReference type="InterPro" id="IPR029044">
    <property type="entry name" value="Nucleotide-diphossugar_trans"/>
</dbReference>
<dbReference type="Gene3D" id="3.90.550.10">
    <property type="entry name" value="Spore Coat Polysaccharide Biosynthesis Protein SpsA, Chain A"/>
    <property type="match status" value="2"/>
</dbReference>
<evidence type="ECO:0000259" key="4">
    <source>
        <dbReference type="Pfam" id="PF00535"/>
    </source>
</evidence>
<name>A0ABT7DPJ6_9ACTN</name>
<keyword evidence="6" id="KW-1185">Reference proteome</keyword>
<evidence type="ECO:0000256" key="3">
    <source>
        <dbReference type="SAM" id="Coils"/>
    </source>
</evidence>
<evidence type="ECO:0000313" key="5">
    <source>
        <dbReference type="EMBL" id="MDJ1651152.1"/>
    </source>
</evidence>
<evidence type="ECO:0000256" key="2">
    <source>
        <dbReference type="ARBA" id="ARBA00022679"/>
    </source>
</evidence>